<proteinExistence type="predicted"/>
<keyword evidence="4" id="KW-1185">Reference proteome</keyword>
<evidence type="ECO:0000256" key="1">
    <source>
        <dbReference type="SAM" id="MobiDB-lite"/>
    </source>
</evidence>
<comment type="caution">
    <text evidence="3">The sequence shown here is derived from an EMBL/GenBank/DDBJ whole genome shotgun (WGS) entry which is preliminary data.</text>
</comment>
<reference evidence="3 4" key="1">
    <citation type="journal article" date="2023" name="Nucleic Acids Res.">
        <title>The hologenome of Daphnia magna reveals possible DNA methylation and microbiome-mediated evolution of the host genome.</title>
        <authorList>
            <person name="Chaturvedi A."/>
            <person name="Li X."/>
            <person name="Dhandapani V."/>
            <person name="Marshall H."/>
            <person name="Kissane S."/>
            <person name="Cuenca-Cambronero M."/>
            <person name="Asole G."/>
            <person name="Calvet F."/>
            <person name="Ruiz-Romero M."/>
            <person name="Marangio P."/>
            <person name="Guigo R."/>
            <person name="Rago D."/>
            <person name="Mirbahai L."/>
            <person name="Eastwood N."/>
            <person name="Colbourne J.K."/>
            <person name="Zhou J."/>
            <person name="Mallon E."/>
            <person name="Orsini L."/>
        </authorList>
    </citation>
    <scope>NUCLEOTIDE SEQUENCE [LARGE SCALE GENOMIC DNA]</scope>
    <source>
        <strain evidence="3">LRV0_1</strain>
    </source>
</reference>
<accession>A0ABR0AA75</accession>
<keyword evidence="2" id="KW-0472">Membrane</keyword>
<evidence type="ECO:0008006" key="5">
    <source>
        <dbReference type="Google" id="ProtNLM"/>
    </source>
</evidence>
<feature type="transmembrane region" description="Helical" evidence="2">
    <location>
        <begin position="82"/>
        <end position="100"/>
    </location>
</feature>
<dbReference type="Proteomes" id="UP001234178">
    <property type="component" value="Unassembled WGS sequence"/>
</dbReference>
<keyword evidence="2" id="KW-0812">Transmembrane</keyword>
<feature type="transmembrane region" description="Helical" evidence="2">
    <location>
        <begin position="19"/>
        <end position="37"/>
    </location>
</feature>
<keyword evidence="2" id="KW-1133">Transmembrane helix</keyword>
<evidence type="ECO:0000313" key="3">
    <source>
        <dbReference type="EMBL" id="KAK4022039.1"/>
    </source>
</evidence>
<gene>
    <name evidence="3" type="ORF">OUZ56_007526</name>
</gene>
<sequence>MSSETVISEHAHQLLLPCWQWALVSLAICTTCLVFSAEEGSSKSNQREQKGQPIKDPIQSIGAKLPTTHNAATVDTPTSAHVCFLSFCLSSLSLLMSIYLHRSPFNRWLLPVLVYVVLLG</sequence>
<feature type="region of interest" description="Disordered" evidence="1">
    <location>
        <begin position="38"/>
        <end position="60"/>
    </location>
</feature>
<evidence type="ECO:0000256" key="2">
    <source>
        <dbReference type="SAM" id="Phobius"/>
    </source>
</evidence>
<name>A0ABR0AA75_9CRUS</name>
<organism evidence="3 4">
    <name type="scientific">Daphnia magna</name>
    <dbReference type="NCBI Taxonomy" id="35525"/>
    <lineage>
        <taxon>Eukaryota</taxon>
        <taxon>Metazoa</taxon>
        <taxon>Ecdysozoa</taxon>
        <taxon>Arthropoda</taxon>
        <taxon>Crustacea</taxon>
        <taxon>Branchiopoda</taxon>
        <taxon>Diplostraca</taxon>
        <taxon>Cladocera</taxon>
        <taxon>Anomopoda</taxon>
        <taxon>Daphniidae</taxon>
        <taxon>Daphnia</taxon>
    </lineage>
</organism>
<dbReference type="EMBL" id="JAOYFB010000037">
    <property type="protein sequence ID" value="KAK4022039.1"/>
    <property type="molecule type" value="Genomic_DNA"/>
</dbReference>
<evidence type="ECO:0000313" key="4">
    <source>
        <dbReference type="Proteomes" id="UP001234178"/>
    </source>
</evidence>
<protein>
    <recommendedName>
        <fullName evidence="5">Transmembrane protein</fullName>
    </recommendedName>
</protein>